<reference evidence="2" key="1">
    <citation type="submission" date="2017-11" db="EMBL/GenBank/DDBJ databases">
        <authorList>
            <person name="Lima N.C."/>
            <person name="Parody-Merino A.M."/>
            <person name="Battley P.F."/>
            <person name="Fidler A.E."/>
            <person name="Prosdocimi F."/>
        </authorList>
    </citation>
    <scope>NUCLEOTIDE SEQUENCE [LARGE SCALE GENOMIC DNA]</scope>
</reference>
<dbReference type="AlphaFoldDB" id="A0A2I0SZE8"/>
<name>A0A2I0SZE8_LIMLA</name>
<dbReference type="GO" id="GO:0031012">
    <property type="term" value="C:extracellular matrix"/>
    <property type="evidence" value="ECO:0007669"/>
    <property type="project" value="TreeGrafter"/>
</dbReference>
<dbReference type="EMBL" id="KZ534205">
    <property type="protein sequence ID" value="PKU26923.1"/>
    <property type="molecule type" value="Genomic_DNA"/>
</dbReference>
<organism evidence="1 2">
    <name type="scientific">Limosa lapponica baueri</name>
    <dbReference type="NCBI Taxonomy" id="1758121"/>
    <lineage>
        <taxon>Eukaryota</taxon>
        <taxon>Metazoa</taxon>
        <taxon>Chordata</taxon>
        <taxon>Craniata</taxon>
        <taxon>Vertebrata</taxon>
        <taxon>Euteleostomi</taxon>
        <taxon>Archelosauria</taxon>
        <taxon>Archosauria</taxon>
        <taxon>Dinosauria</taxon>
        <taxon>Saurischia</taxon>
        <taxon>Theropoda</taxon>
        <taxon>Coelurosauria</taxon>
        <taxon>Aves</taxon>
        <taxon>Neognathae</taxon>
        <taxon>Neoaves</taxon>
        <taxon>Charadriiformes</taxon>
        <taxon>Scolopacidae</taxon>
        <taxon>Limosa</taxon>
    </lineage>
</organism>
<dbReference type="Proteomes" id="UP000233556">
    <property type="component" value="Unassembled WGS sequence"/>
</dbReference>
<dbReference type="PANTHER" id="PTHR33395">
    <property type="entry name" value="TRANSCRIPTASE, PUTATIVE-RELATED-RELATED"/>
    <property type="match status" value="1"/>
</dbReference>
<sequence>MNSWSAWSSTWGWMKSRLRVYESELKETLGQVMLQWGSATSQEDQADETLYRQIGAALHSQALVLMGDFNHPDICWKDNTEGHKKSRRFLACVNDNFLVSSGRGANEERSYDGPCLYQQGGASVECQAQG</sequence>
<keyword evidence="2" id="KW-1185">Reference proteome</keyword>
<dbReference type="GO" id="GO:0007508">
    <property type="term" value="P:larval heart development"/>
    <property type="evidence" value="ECO:0007669"/>
    <property type="project" value="TreeGrafter"/>
</dbReference>
<accession>A0A2I0SZE8</accession>
<dbReference type="GO" id="GO:0061343">
    <property type="term" value="P:cell adhesion involved in heart morphogenesis"/>
    <property type="evidence" value="ECO:0007669"/>
    <property type="project" value="TreeGrafter"/>
</dbReference>
<dbReference type="OrthoDB" id="6152807at2759"/>
<evidence type="ECO:0000313" key="2">
    <source>
        <dbReference type="Proteomes" id="UP000233556"/>
    </source>
</evidence>
<gene>
    <name evidence="1" type="ORF">llap_22773</name>
</gene>
<proteinExistence type="predicted"/>
<dbReference type="PANTHER" id="PTHR33395:SF22">
    <property type="entry name" value="REVERSE TRANSCRIPTASE DOMAIN-CONTAINING PROTEIN"/>
    <property type="match status" value="1"/>
</dbReference>
<evidence type="ECO:0000313" key="1">
    <source>
        <dbReference type="EMBL" id="PKU26923.1"/>
    </source>
</evidence>
<protein>
    <submittedName>
        <fullName evidence="1">Selenoprotein n</fullName>
    </submittedName>
</protein>
<reference evidence="2" key="2">
    <citation type="submission" date="2017-12" db="EMBL/GenBank/DDBJ databases">
        <title>Genome sequence of the Bar-tailed Godwit (Limosa lapponica baueri).</title>
        <authorList>
            <person name="Lima N.C.B."/>
            <person name="Parody-Merino A.M."/>
            <person name="Battley P.F."/>
            <person name="Fidler A.E."/>
            <person name="Prosdocimi F."/>
        </authorList>
    </citation>
    <scope>NUCLEOTIDE SEQUENCE [LARGE SCALE GENOMIC DNA]</scope>
</reference>